<feature type="region of interest" description="Disordered" evidence="1">
    <location>
        <begin position="1"/>
        <end position="32"/>
    </location>
</feature>
<dbReference type="Proteomes" id="UP000299102">
    <property type="component" value="Unassembled WGS sequence"/>
</dbReference>
<dbReference type="EMBL" id="BGZK01000224">
    <property type="protein sequence ID" value="GBP29798.1"/>
    <property type="molecule type" value="Genomic_DNA"/>
</dbReference>
<evidence type="ECO:0000313" key="2">
    <source>
        <dbReference type="EMBL" id="GBP29798.1"/>
    </source>
</evidence>
<evidence type="ECO:0000256" key="1">
    <source>
        <dbReference type="SAM" id="MobiDB-lite"/>
    </source>
</evidence>
<proteinExistence type="predicted"/>
<protein>
    <submittedName>
        <fullName evidence="2">Uncharacterized protein</fullName>
    </submittedName>
</protein>
<organism evidence="2 3">
    <name type="scientific">Eumeta variegata</name>
    <name type="common">Bagworm moth</name>
    <name type="synonym">Eumeta japonica</name>
    <dbReference type="NCBI Taxonomy" id="151549"/>
    <lineage>
        <taxon>Eukaryota</taxon>
        <taxon>Metazoa</taxon>
        <taxon>Ecdysozoa</taxon>
        <taxon>Arthropoda</taxon>
        <taxon>Hexapoda</taxon>
        <taxon>Insecta</taxon>
        <taxon>Pterygota</taxon>
        <taxon>Neoptera</taxon>
        <taxon>Endopterygota</taxon>
        <taxon>Lepidoptera</taxon>
        <taxon>Glossata</taxon>
        <taxon>Ditrysia</taxon>
        <taxon>Tineoidea</taxon>
        <taxon>Psychidae</taxon>
        <taxon>Oiketicinae</taxon>
        <taxon>Eumeta</taxon>
    </lineage>
</organism>
<dbReference type="AlphaFoldDB" id="A0A4C1UTN5"/>
<sequence>MLYGKVKTNLRTERNRPQKVPFTPPEIPSPTSCPETAKILRSGRIIRRPGGGAGVEVVPHSRTMRQRSRDGLKLHTAPSRNAAREQIHCLIWILQAIQSLVQAKPVLVLSVLSTQPVRNVTSVTASRQTIALLHSVTCGLRHQSNKYTSSFTCNRQFFT</sequence>
<reference evidence="2 3" key="1">
    <citation type="journal article" date="2019" name="Commun. Biol.">
        <title>The bagworm genome reveals a unique fibroin gene that provides high tensile strength.</title>
        <authorList>
            <person name="Kono N."/>
            <person name="Nakamura H."/>
            <person name="Ohtoshi R."/>
            <person name="Tomita M."/>
            <person name="Numata K."/>
            <person name="Arakawa K."/>
        </authorList>
    </citation>
    <scope>NUCLEOTIDE SEQUENCE [LARGE SCALE GENOMIC DNA]</scope>
</reference>
<keyword evidence="3" id="KW-1185">Reference proteome</keyword>
<accession>A0A4C1UTN5</accession>
<name>A0A4C1UTN5_EUMVA</name>
<comment type="caution">
    <text evidence="2">The sequence shown here is derived from an EMBL/GenBank/DDBJ whole genome shotgun (WGS) entry which is preliminary data.</text>
</comment>
<evidence type="ECO:0000313" key="3">
    <source>
        <dbReference type="Proteomes" id="UP000299102"/>
    </source>
</evidence>
<gene>
    <name evidence="2" type="ORF">EVAR_94638_1</name>
</gene>